<evidence type="ECO:0000259" key="1">
    <source>
        <dbReference type="Pfam" id="PF01408"/>
    </source>
</evidence>
<gene>
    <name evidence="2" type="ORF">EP47_03155</name>
</gene>
<comment type="caution">
    <text evidence="2">The sequence shown here is derived from an EMBL/GenBank/DDBJ whole genome shotgun (WGS) entry which is preliminary data.</text>
</comment>
<protein>
    <recommendedName>
        <fullName evidence="1">Gfo/Idh/MocA-like oxidoreductase N-terminal domain-containing protein</fullName>
    </recommendedName>
</protein>
<dbReference type="AlphaFoldDB" id="A0A0A2SR74"/>
<keyword evidence="3" id="KW-1185">Reference proteome</keyword>
<accession>A0A0A2SR74</accession>
<reference evidence="2 3" key="1">
    <citation type="submission" date="2014-05" db="EMBL/GenBank/DDBJ databases">
        <authorList>
            <person name="Rizzardi K."/>
            <person name="Winiecka-Krusnell J."/>
            <person name="Ramliden M."/>
            <person name="Alm E."/>
            <person name="Andersson S."/>
            <person name="Byfors S."/>
        </authorList>
    </citation>
    <scope>NUCLEOTIDE SEQUENCE [LARGE SCALE GENOMIC DNA]</scope>
    <source>
        <strain evidence="2 3">LEGN</strain>
    </source>
</reference>
<evidence type="ECO:0000313" key="2">
    <source>
        <dbReference type="EMBL" id="KGP63635.1"/>
    </source>
</evidence>
<proteinExistence type="predicted"/>
<dbReference type="Pfam" id="PF01408">
    <property type="entry name" value="GFO_IDH_MocA"/>
    <property type="match status" value="1"/>
</dbReference>
<organism evidence="2 3">
    <name type="scientific">Legionella norrlandica</name>
    <dbReference type="NCBI Taxonomy" id="1498499"/>
    <lineage>
        <taxon>Bacteria</taxon>
        <taxon>Pseudomonadati</taxon>
        <taxon>Pseudomonadota</taxon>
        <taxon>Gammaproteobacteria</taxon>
        <taxon>Legionellales</taxon>
        <taxon>Legionellaceae</taxon>
        <taxon>Legionella</taxon>
    </lineage>
</organism>
<evidence type="ECO:0000313" key="3">
    <source>
        <dbReference type="Proteomes" id="UP000054422"/>
    </source>
</evidence>
<dbReference type="EMBL" id="JNCF01000012">
    <property type="protein sequence ID" value="KGP63635.1"/>
    <property type="molecule type" value="Genomic_DNA"/>
</dbReference>
<sequence length="310" mass="35335">MVMKAGILGYSEGNGHPFSFSAIINGYDPDAFIAAGWPVILNYLENQPRDAFDFHDLEVTCAWTQDKNLTQKLCAASKITYALDHYEEMIGKVDLVFIARDDYQTHYKIAKPFLEYGIPVFIDKPLTLNNDELSYFEKYLNNGLLMSTSGMRYAQELDLIRNNELDLGELKLVEGVVLNNLEKYGIHLLDAMNGLGLSKVISATRLPGPFEFYSLILENNVVFNLTCLGKVGKTFHLSFYGTNNHYHYDLHDNFTAFKRTIQNMQLMVKNKMPVILPYETINTMQLIRQLSSLKPMERIVFKTKEGAAIV</sequence>
<dbReference type="InterPro" id="IPR000683">
    <property type="entry name" value="Gfo/Idh/MocA-like_OxRdtase_N"/>
</dbReference>
<dbReference type="Gene3D" id="3.40.50.720">
    <property type="entry name" value="NAD(P)-binding Rossmann-like Domain"/>
    <property type="match status" value="1"/>
</dbReference>
<dbReference type="InterPro" id="IPR036291">
    <property type="entry name" value="NAD(P)-bd_dom_sf"/>
</dbReference>
<dbReference type="STRING" id="1498499.EP47_03155"/>
<dbReference type="GO" id="GO:0000166">
    <property type="term" value="F:nucleotide binding"/>
    <property type="evidence" value="ECO:0007669"/>
    <property type="project" value="InterPro"/>
</dbReference>
<dbReference type="RefSeq" id="WP_081964867.1">
    <property type="nucleotide sequence ID" value="NZ_JNCF01000012.1"/>
</dbReference>
<dbReference type="Proteomes" id="UP000054422">
    <property type="component" value="Unassembled WGS sequence"/>
</dbReference>
<feature type="domain" description="Gfo/Idh/MocA-like oxidoreductase N-terminal" evidence="1">
    <location>
        <begin position="55"/>
        <end position="133"/>
    </location>
</feature>
<name>A0A0A2SR74_9GAMM</name>
<dbReference type="SUPFAM" id="SSF51735">
    <property type="entry name" value="NAD(P)-binding Rossmann-fold domains"/>
    <property type="match status" value="1"/>
</dbReference>